<evidence type="ECO:0000313" key="9">
    <source>
        <dbReference type="EMBL" id="KAK0637428.1"/>
    </source>
</evidence>
<dbReference type="GO" id="GO:0004674">
    <property type="term" value="F:protein serine/threonine kinase activity"/>
    <property type="evidence" value="ECO:0007669"/>
    <property type="project" value="UniProtKB-KW"/>
</dbReference>
<evidence type="ECO:0000256" key="3">
    <source>
        <dbReference type="ARBA" id="ARBA00022741"/>
    </source>
</evidence>
<organism evidence="9 10">
    <name type="scientific">Bombardia bombarda</name>
    <dbReference type="NCBI Taxonomy" id="252184"/>
    <lineage>
        <taxon>Eukaryota</taxon>
        <taxon>Fungi</taxon>
        <taxon>Dikarya</taxon>
        <taxon>Ascomycota</taxon>
        <taxon>Pezizomycotina</taxon>
        <taxon>Sordariomycetes</taxon>
        <taxon>Sordariomycetidae</taxon>
        <taxon>Sordariales</taxon>
        <taxon>Lasiosphaeriaceae</taxon>
        <taxon>Bombardia</taxon>
    </lineage>
</organism>
<feature type="non-terminal residue" evidence="9">
    <location>
        <position position="448"/>
    </location>
</feature>
<keyword evidence="2" id="KW-0808">Transferase</keyword>
<dbReference type="InterPro" id="IPR051175">
    <property type="entry name" value="CLK_kinases"/>
</dbReference>
<dbReference type="GO" id="GO:0005634">
    <property type="term" value="C:nucleus"/>
    <property type="evidence" value="ECO:0007669"/>
    <property type="project" value="TreeGrafter"/>
</dbReference>
<dbReference type="AlphaFoldDB" id="A0AA39XNR9"/>
<evidence type="ECO:0000256" key="6">
    <source>
        <dbReference type="PROSITE-ProRule" id="PRU10141"/>
    </source>
</evidence>
<dbReference type="Proteomes" id="UP001174934">
    <property type="component" value="Unassembled WGS sequence"/>
</dbReference>
<evidence type="ECO:0000256" key="4">
    <source>
        <dbReference type="ARBA" id="ARBA00022777"/>
    </source>
</evidence>
<dbReference type="Gene3D" id="1.10.510.10">
    <property type="entry name" value="Transferase(Phosphotransferase) domain 1"/>
    <property type="match status" value="1"/>
</dbReference>
<keyword evidence="1" id="KW-0723">Serine/threonine-protein kinase</keyword>
<dbReference type="GO" id="GO:0005524">
    <property type="term" value="F:ATP binding"/>
    <property type="evidence" value="ECO:0007669"/>
    <property type="project" value="UniProtKB-UniRule"/>
</dbReference>
<accession>A0AA39XNR9</accession>
<feature type="region of interest" description="Disordered" evidence="7">
    <location>
        <begin position="344"/>
        <end position="366"/>
    </location>
</feature>
<feature type="compositionally biased region" description="Polar residues" evidence="7">
    <location>
        <begin position="345"/>
        <end position="361"/>
    </location>
</feature>
<keyword evidence="3 6" id="KW-0547">Nucleotide-binding</keyword>
<dbReference type="Pfam" id="PF06293">
    <property type="entry name" value="Kdo"/>
    <property type="match status" value="1"/>
</dbReference>
<dbReference type="PANTHER" id="PTHR45646">
    <property type="entry name" value="SERINE/THREONINE-PROTEIN KINASE DOA-RELATED"/>
    <property type="match status" value="1"/>
</dbReference>
<dbReference type="SMART" id="SM00220">
    <property type="entry name" value="S_TKc"/>
    <property type="match status" value="1"/>
</dbReference>
<evidence type="ECO:0000259" key="8">
    <source>
        <dbReference type="PROSITE" id="PS50011"/>
    </source>
</evidence>
<dbReference type="InterPro" id="IPR017441">
    <property type="entry name" value="Protein_kinase_ATP_BS"/>
</dbReference>
<keyword evidence="5 6" id="KW-0067">ATP-binding</keyword>
<sequence>ESFREFRDNGLRLEGPPIGLESVYDYEPGGHHPVHLGDVLNGRYSVVDKLGSGYYANVWLCRDIQRETAQYFAVKILMADASIDDCHELRVYKLLKRGLAKAEAAEHLCLPLGRFDIQGPNGYHFALVCPVLGPRVSTVPRLLKLDDPARALRQVCFQVAKAIATLHSYGICHGDLRPANILARVKGLGGIAEEQISQALGPPKRTNVVRASGEGPLPPTAPRYLVTPLDWESSDSRAAGINFITNRACLIDFGESFDVGDLPENLDIPQEYRAPEYILDKRLGIESDIWSLGCTIFEIRTGRPLFDMADDDPDEHLVRMVDILGKFPEPWWSTRWEARRKNFRDNVNGSGKPSRLSTASDKSNKSDKLMAQSIEDAITQGLESEFDHVQNSEIEVIRLNEEVLLLADLLKRIFKYSPDKRISAEDMLEHAWFKIGDDYYQEQIPQYI</sequence>
<keyword evidence="10" id="KW-1185">Reference proteome</keyword>
<dbReference type="EMBL" id="JAULSR010000001">
    <property type="protein sequence ID" value="KAK0637428.1"/>
    <property type="molecule type" value="Genomic_DNA"/>
</dbReference>
<dbReference type="PROSITE" id="PS00107">
    <property type="entry name" value="PROTEIN_KINASE_ATP"/>
    <property type="match status" value="1"/>
</dbReference>
<dbReference type="InterPro" id="IPR011009">
    <property type="entry name" value="Kinase-like_dom_sf"/>
</dbReference>
<name>A0AA39XNR9_9PEZI</name>
<dbReference type="SUPFAM" id="SSF56112">
    <property type="entry name" value="Protein kinase-like (PK-like)"/>
    <property type="match status" value="1"/>
</dbReference>
<protein>
    <submittedName>
        <fullName evidence="9">Kinase-like domain-containing protein</fullName>
    </submittedName>
</protein>
<evidence type="ECO:0000313" key="10">
    <source>
        <dbReference type="Proteomes" id="UP001174934"/>
    </source>
</evidence>
<dbReference type="Pfam" id="PF00069">
    <property type="entry name" value="Pkinase"/>
    <property type="match status" value="1"/>
</dbReference>
<keyword evidence="4 9" id="KW-0418">Kinase</keyword>
<evidence type="ECO:0000256" key="2">
    <source>
        <dbReference type="ARBA" id="ARBA00022679"/>
    </source>
</evidence>
<proteinExistence type="predicted"/>
<comment type="caution">
    <text evidence="9">The sequence shown here is derived from an EMBL/GenBank/DDBJ whole genome shotgun (WGS) entry which is preliminary data.</text>
</comment>
<dbReference type="PANTHER" id="PTHR45646:SF11">
    <property type="entry name" value="SERINE_THREONINE-PROTEIN KINASE DOA"/>
    <property type="match status" value="1"/>
</dbReference>
<dbReference type="Gene3D" id="3.30.200.20">
    <property type="entry name" value="Phosphorylase Kinase, domain 1"/>
    <property type="match status" value="1"/>
</dbReference>
<feature type="binding site" evidence="6">
    <location>
        <position position="75"/>
    </location>
    <ligand>
        <name>ATP</name>
        <dbReference type="ChEBI" id="CHEBI:30616"/>
    </ligand>
</feature>
<evidence type="ECO:0000256" key="7">
    <source>
        <dbReference type="SAM" id="MobiDB-lite"/>
    </source>
</evidence>
<gene>
    <name evidence="9" type="ORF">B0T17DRAFT_485622</name>
</gene>
<evidence type="ECO:0000256" key="5">
    <source>
        <dbReference type="ARBA" id="ARBA00022840"/>
    </source>
</evidence>
<dbReference type="GO" id="GO:0043484">
    <property type="term" value="P:regulation of RNA splicing"/>
    <property type="evidence" value="ECO:0007669"/>
    <property type="project" value="TreeGrafter"/>
</dbReference>
<feature type="domain" description="Protein kinase" evidence="8">
    <location>
        <begin position="44"/>
        <end position="433"/>
    </location>
</feature>
<dbReference type="PROSITE" id="PS50011">
    <property type="entry name" value="PROTEIN_KINASE_DOM"/>
    <property type="match status" value="1"/>
</dbReference>
<reference evidence="9" key="1">
    <citation type="submission" date="2023-06" db="EMBL/GenBank/DDBJ databases">
        <title>Genome-scale phylogeny and comparative genomics of the fungal order Sordariales.</title>
        <authorList>
            <consortium name="Lawrence Berkeley National Laboratory"/>
            <person name="Hensen N."/>
            <person name="Bonometti L."/>
            <person name="Westerberg I."/>
            <person name="Brannstrom I.O."/>
            <person name="Guillou S."/>
            <person name="Cros-Aarteil S."/>
            <person name="Calhoun S."/>
            <person name="Haridas S."/>
            <person name="Kuo A."/>
            <person name="Mondo S."/>
            <person name="Pangilinan J."/>
            <person name="Riley R."/>
            <person name="LaButti K."/>
            <person name="Andreopoulos B."/>
            <person name="Lipzen A."/>
            <person name="Chen C."/>
            <person name="Yanf M."/>
            <person name="Daum C."/>
            <person name="Ng V."/>
            <person name="Clum A."/>
            <person name="Steindorff A."/>
            <person name="Ohm R."/>
            <person name="Martin F."/>
            <person name="Silar P."/>
            <person name="Natvig D."/>
            <person name="Lalanne C."/>
            <person name="Gautier V."/>
            <person name="Ament-velasquez S.L."/>
            <person name="Kruys A."/>
            <person name="Hutchinson M.I."/>
            <person name="Powell A.J."/>
            <person name="Barry K."/>
            <person name="Miller A.N."/>
            <person name="Grigoriev I.V."/>
            <person name="Debuchy R."/>
            <person name="Gladieux P."/>
            <person name="Thoren M.H."/>
            <person name="Johannesson H."/>
        </authorList>
    </citation>
    <scope>NUCLEOTIDE SEQUENCE</scope>
    <source>
        <strain evidence="9">SMH3391-2</strain>
    </source>
</reference>
<evidence type="ECO:0000256" key="1">
    <source>
        <dbReference type="ARBA" id="ARBA00022527"/>
    </source>
</evidence>
<dbReference type="InterPro" id="IPR000719">
    <property type="entry name" value="Prot_kinase_dom"/>
</dbReference>